<organism evidence="1 2">
    <name type="scientific">Babesia divergens</name>
    <dbReference type="NCBI Taxonomy" id="32595"/>
    <lineage>
        <taxon>Eukaryota</taxon>
        <taxon>Sar</taxon>
        <taxon>Alveolata</taxon>
        <taxon>Apicomplexa</taxon>
        <taxon>Aconoidasida</taxon>
        <taxon>Piroplasmida</taxon>
        <taxon>Babesiidae</taxon>
        <taxon>Babesia</taxon>
    </lineage>
</organism>
<dbReference type="EMBL" id="JAHBMH010000034">
    <property type="protein sequence ID" value="KAK1936891.1"/>
    <property type="molecule type" value="Genomic_DNA"/>
</dbReference>
<evidence type="ECO:0000313" key="2">
    <source>
        <dbReference type="Proteomes" id="UP001195914"/>
    </source>
</evidence>
<reference evidence="1" key="2">
    <citation type="submission" date="2021-05" db="EMBL/GenBank/DDBJ databases">
        <authorList>
            <person name="Pain A."/>
        </authorList>
    </citation>
    <scope>NUCLEOTIDE SEQUENCE</scope>
    <source>
        <strain evidence="1">1802A</strain>
    </source>
</reference>
<dbReference type="Proteomes" id="UP001195914">
    <property type="component" value="Unassembled WGS sequence"/>
</dbReference>
<accession>A0AAD9LHV7</accession>
<proteinExistence type="predicted"/>
<name>A0AAD9LHV7_BABDI</name>
<sequence length="400" mass="45271">MSQNIVSQRLVNSTNILFHLMDLQPYALVLPMDCKTAARNKRKMMQKIMGNNRRISTPATNKEFSEDNTRKIDDVMAKEPSTDGSDGVAAAQNTLGKIDTATTYEGTTEKQQTAPGSMNSTLSDEAPYSGRYVIPVNVITLFSPKDHVSQEKTTAYVMSEEEYALSLDDVNSPFYAVNHVIERLDSPDMNGCIIMLAARCDSYFGVVPLAGGVIEIYDEHERSIQAIWVNRNLEQRADVHILLKTLVLRIFAHAYQIQLPDKRVTKSNKLVSIYQSMLATFPRECFSFIEKDMLLSKHYEAAGFNEPHNDNPKVPCRCHKVAHRASEMFYGISESRFNNLYSNLYEQMLFESIGRMAPVAKMYPPGSFTHSEKMDQIAKAVREIERSLKDQGTNKRPRKA</sequence>
<reference evidence="1" key="1">
    <citation type="journal article" date="2014" name="Nucleic Acids Res.">
        <title>The evolutionary dynamics of variant antigen genes in Babesia reveal a history of genomic innovation underlying host-parasite interaction.</title>
        <authorList>
            <person name="Jackson A.P."/>
            <person name="Otto T.D."/>
            <person name="Darby A."/>
            <person name="Ramaprasad A."/>
            <person name="Xia D."/>
            <person name="Echaide I.E."/>
            <person name="Farber M."/>
            <person name="Gahlot S."/>
            <person name="Gamble J."/>
            <person name="Gupta D."/>
            <person name="Gupta Y."/>
            <person name="Jackson L."/>
            <person name="Malandrin L."/>
            <person name="Malas T.B."/>
            <person name="Moussa E."/>
            <person name="Nair M."/>
            <person name="Reid A.J."/>
            <person name="Sanders M."/>
            <person name="Sharma J."/>
            <person name="Tracey A."/>
            <person name="Quail M.A."/>
            <person name="Weir W."/>
            <person name="Wastling J.M."/>
            <person name="Hall N."/>
            <person name="Willadsen P."/>
            <person name="Lingelbach K."/>
            <person name="Shiels B."/>
            <person name="Tait A."/>
            <person name="Berriman M."/>
            <person name="Allred D.R."/>
            <person name="Pain A."/>
        </authorList>
    </citation>
    <scope>NUCLEOTIDE SEQUENCE</scope>
    <source>
        <strain evidence="1">1802A</strain>
    </source>
</reference>
<keyword evidence="2" id="KW-1185">Reference proteome</keyword>
<comment type="caution">
    <text evidence="1">The sequence shown here is derived from an EMBL/GenBank/DDBJ whole genome shotgun (WGS) entry which is preliminary data.</text>
</comment>
<protein>
    <submittedName>
        <fullName evidence="1">Uncharacterized protein</fullName>
    </submittedName>
</protein>
<evidence type="ECO:0000313" key="1">
    <source>
        <dbReference type="EMBL" id="KAK1936891.1"/>
    </source>
</evidence>
<gene>
    <name evidence="1" type="ORF">X943_003218</name>
</gene>
<dbReference type="AlphaFoldDB" id="A0AAD9LHV7"/>